<dbReference type="NCBIfam" id="TIGR01396">
    <property type="entry name" value="FlgB"/>
    <property type="match status" value="1"/>
</dbReference>
<dbReference type="InterPro" id="IPR006300">
    <property type="entry name" value="FlgB"/>
</dbReference>
<dbReference type="OrthoDB" id="9792068at2"/>
<dbReference type="NCBIfam" id="NF005280">
    <property type="entry name" value="PRK06797.1"/>
    <property type="match status" value="1"/>
</dbReference>
<dbReference type="EMBL" id="UGPG01000001">
    <property type="protein sequence ID" value="STY43942.1"/>
    <property type="molecule type" value="Genomic_DNA"/>
</dbReference>
<evidence type="ECO:0000313" key="7">
    <source>
        <dbReference type="Proteomes" id="UP000254879"/>
    </source>
</evidence>
<dbReference type="GO" id="GO:0071973">
    <property type="term" value="P:bacterial-type flagellum-dependent cell motility"/>
    <property type="evidence" value="ECO:0007669"/>
    <property type="project" value="InterPro"/>
</dbReference>
<keyword evidence="6" id="KW-0969">Cilium</keyword>
<reference evidence="6 7" key="1">
    <citation type="submission" date="2018-06" db="EMBL/GenBank/DDBJ databases">
        <authorList>
            <consortium name="Pathogen Informatics"/>
            <person name="Doyle S."/>
        </authorList>
    </citation>
    <scope>NUCLEOTIDE SEQUENCE [LARGE SCALE GENOMIC DNA]</scope>
    <source>
        <strain evidence="7">NCTC 10815</strain>
    </source>
</reference>
<protein>
    <recommendedName>
        <fullName evidence="3">Flagellar basal body rod protein FlgB</fullName>
    </recommendedName>
</protein>
<evidence type="ECO:0000256" key="5">
    <source>
        <dbReference type="ARBA" id="ARBA00024934"/>
    </source>
</evidence>
<keyword evidence="6" id="KW-0282">Flagellum</keyword>
<evidence type="ECO:0000256" key="3">
    <source>
        <dbReference type="ARBA" id="ARBA00014376"/>
    </source>
</evidence>
<dbReference type="GO" id="GO:0030694">
    <property type="term" value="C:bacterial-type flagellum basal body, rod"/>
    <property type="evidence" value="ECO:0007669"/>
    <property type="project" value="InterPro"/>
</dbReference>
<dbReference type="Proteomes" id="UP000254879">
    <property type="component" value="Unassembled WGS sequence"/>
</dbReference>
<gene>
    <name evidence="6" type="primary">flgB</name>
    <name evidence="6" type="ORF">NCTC10815_01251</name>
</gene>
<dbReference type="AlphaFoldDB" id="A0A378MF07"/>
<keyword evidence="6" id="KW-0966">Cell projection</keyword>
<evidence type="ECO:0000313" key="6">
    <source>
        <dbReference type="EMBL" id="STY43942.1"/>
    </source>
</evidence>
<accession>A0A378MF07</accession>
<organism evidence="6 7">
    <name type="scientific">Listeria grayi</name>
    <name type="common">Listeria murrayi</name>
    <dbReference type="NCBI Taxonomy" id="1641"/>
    <lineage>
        <taxon>Bacteria</taxon>
        <taxon>Bacillati</taxon>
        <taxon>Bacillota</taxon>
        <taxon>Bacilli</taxon>
        <taxon>Bacillales</taxon>
        <taxon>Listeriaceae</taxon>
        <taxon>Listeria</taxon>
    </lineage>
</organism>
<sequence length="121" mass="12867">MDNYVASLGSYISYLQSSNTLISDNIANAQTAGYKAKESSFEQNLQQAGSLRETNPKHMAGESAGSANVRITEKAGSVNEDGNNVNVTDEMIGLTKNNQMYAIAINALNYDTAIGIAARGK</sequence>
<dbReference type="RefSeq" id="WP_003754704.1">
    <property type="nucleotide sequence ID" value="NZ_CABKNG010000001.1"/>
</dbReference>
<name>A0A378MF07_LISGR</name>
<comment type="function">
    <text evidence="5">Structural component of flagellum, the bacterial motility apparatus. Part of the rod structure of flagellar basal body.</text>
</comment>
<comment type="subcellular location">
    <subcellularLocation>
        <location evidence="1">Bacterial flagellum basal body</location>
    </subcellularLocation>
</comment>
<evidence type="ECO:0000256" key="2">
    <source>
        <dbReference type="ARBA" id="ARBA00009677"/>
    </source>
</evidence>
<proteinExistence type="inferred from homology"/>
<comment type="similarity">
    <text evidence="2">Belongs to the flagella basal body rod proteins family.</text>
</comment>
<evidence type="ECO:0000256" key="1">
    <source>
        <dbReference type="ARBA" id="ARBA00004117"/>
    </source>
</evidence>
<keyword evidence="4" id="KW-0975">Bacterial flagellum</keyword>
<evidence type="ECO:0000256" key="4">
    <source>
        <dbReference type="ARBA" id="ARBA00023143"/>
    </source>
</evidence>